<gene>
    <name evidence="1" type="ORF">PCOR1329_LOCUS43905</name>
</gene>
<accession>A0ABN9U1H5</accession>
<proteinExistence type="predicted"/>
<protein>
    <recommendedName>
        <fullName evidence="3">Phospholipase B-like</fullName>
    </recommendedName>
</protein>
<keyword evidence="2" id="KW-1185">Reference proteome</keyword>
<sequence>MVWNTSFRLGSGAAAAAEVLPTTAVADDMHKGNYPRDYNNKSYAVNAEFDRYVRTYSSVYTAPIPPTAWTSDAPGDSTDEVKAFLASSTPSIARSLDFYNDIYNIHHYFLDYDLIHLWSGRRE</sequence>
<organism evidence="1 2">
    <name type="scientific">Prorocentrum cordatum</name>
    <dbReference type="NCBI Taxonomy" id="2364126"/>
    <lineage>
        <taxon>Eukaryota</taxon>
        <taxon>Sar</taxon>
        <taxon>Alveolata</taxon>
        <taxon>Dinophyceae</taxon>
        <taxon>Prorocentrales</taxon>
        <taxon>Prorocentraceae</taxon>
        <taxon>Prorocentrum</taxon>
    </lineage>
</organism>
<evidence type="ECO:0000313" key="2">
    <source>
        <dbReference type="Proteomes" id="UP001189429"/>
    </source>
</evidence>
<dbReference type="EMBL" id="CAUYUJ010015279">
    <property type="protein sequence ID" value="CAK0851910.1"/>
    <property type="molecule type" value="Genomic_DNA"/>
</dbReference>
<name>A0ABN9U1H5_9DINO</name>
<reference evidence="1" key="1">
    <citation type="submission" date="2023-10" db="EMBL/GenBank/DDBJ databases">
        <authorList>
            <person name="Chen Y."/>
            <person name="Shah S."/>
            <person name="Dougan E. K."/>
            <person name="Thang M."/>
            <person name="Chan C."/>
        </authorList>
    </citation>
    <scope>NUCLEOTIDE SEQUENCE [LARGE SCALE GENOMIC DNA]</scope>
</reference>
<comment type="caution">
    <text evidence="1">The sequence shown here is derived from an EMBL/GenBank/DDBJ whole genome shotgun (WGS) entry which is preliminary data.</text>
</comment>
<evidence type="ECO:0000313" key="1">
    <source>
        <dbReference type="EMBL" id="CAK0851910.1"/>
    </source>
</evidence>
<dbReference type="Proteomes" id="UP001189429">
    <property type="component" value="Unassembled WGS sequence"/>
</dbReference>
<evidence type="ECO:0008006" key="3">
    <source>
        <dbReference type="Google" id="ProtNLM"/>
    </source>
</evidence>